<reference evidence="3" key="2">
    <citation type="submission" date="2017-02" db="UniProtKB">
        <authorList>
            <consortium name="WormBaseParasite"/>
        </authorList>
    </citation>
    <scope>IDENTIFICATION</scope>
</reference>
<organism evidence="2 3">
    <name type="scientific">Angiostrongylus cantonensis</name>
    <name type="common">Rat lungworm</name>
    <dbReference type="NCBI Taxonomy" id="6313"/>
    <lineage>
        <taxon>Eukaryota</taxon>
        <taxon>Metazoa</taxon>
        <taxon>Ecdysozoa</taxon>
        <taxon>Nematoda</taxon>
        <taxon>Chromadorea</taxon>
        <taxon>Rhabditida</taxon>
        <taxon>Rhabditina</taxon>
        <taxon>Rhabditomorpha</taxon>
        <taxon>Strongyloidea</taxon>
        <taxon>Metastrongylidae</taxon>
        <taxon>Angiostrongylus</taxon>
    </lineage>
</organism>
<dbReference type="Proteomes" id="UP000035642">
    <property type="component" value="Unassembled WGS sequence"/>
</dbReference>
<evidence type="ECO:0000313" key="3">
    <source>
        <dbReference type="WBParaSite" id="ACAC_0001295701-mRNA-1"/>
    </source>
</evidence>
<dbReference type="WBParaSite" id="ACAC_0001295701-mRNA-1">
    <property type="protein sequence ID" value="ACAC_0001295701-mRNA-1"/>
    <property type="gene ID" value="ACAC_0001295701"/>
</dbReference>
<feature type="transmembrane region" description="Helical" evidence="1">
    <location>
        <begin position="49"/>
        <end position="72"/>
    </location>
</feature>
<evidence type="ECO:0000256" key="1">
    <source>
        <dbReference type="SAM" id="Phobius"/>
    </source>
</evidence>
<protein>
    <submittedName>
        <fullName evidence="3">Vac14_Fig4_bd domain-containing protein</fullName>
    </submittedName>
</protein>
<keyword evidence="1" id="KW-0472">Membrane</keyword>
<accession>A0A0K0DMM9</accession>
<keyword evidence="2" id="KW-1185">Reference proteome</keyword>
<evidence type="ECO:0000313" key="2">
    <source>
        <dbReference type="Proteomes" id="UP000035642"/>
    </source>
</evidence>
<keyword evidence="1" id="KW-0812">Transmembrane</keyword>
<dbReference type="AlphaFoldDB" id="A0A0K0DMM9"/>
<name>A0A0K0DMM9_ANGCA</name>
<reference evidence="2" key="1">
    <citation type="submission" date="2012-09" db="EMBL/GenBank/DDBJ databases">
        <authorList>
            <person name="Martin A.A."/>
        </authorList>
    </citation>
    <scope>NUCLEOTIDE SEQUENCE</scope>
</reference>
<proteinExistence type="predicted"/>
<keyword evidence="1" id="KW-1133">Transmembrane helix</keyword>
<sequence>MENPWRQTHRICRFFHFVLFKEALELESSQASLHHLIAKMTVPPIREKIHHLLLVILLLRPLGYVSILHVFVAHLDLVAETVGLPRLRDMRRASISIFKKPVIKGEELNSAKPPLDKVTRTSLSTNSMLRDSFKLTGKDGKGRRSFDRGTDYVVTSVENDKGSCVLM</sequence>
<dbReference type="STRING" id="6313.A0A0K0DMM9"/>